<dbReference type="EMBL" id="JALLPB020000254">
    <property type="protein sequence ID" value="KAL3811550.1"/>
    <property type="molecule type" value="Genomic_DNA"/>
</dbReference>
<evidence type="ECO:0000256" key="1">
    <source>
        <dbReference type="ARBA" id="ARBA00022723"/>
    </source>
</evidence>
<accession>A0ABD3RET7</accession>
<dbReference type="AlphaFoldDB" id="A0ABD3RET7"/>
<keyword evidence="6" id="KW-1185">Reference proteome</keyword>
<dbReference type="Gene3D" id="1.10.1300.10">
    <property type="entry name" value="3'5'-cyclic nucleotide phosphodiesterase, catalytic domain"/>
    <property type="match status" value="1"/>
</dbReference>
<name>A0ABD3RET7_9STRA</name>
<evidence type="ECO:0000256" key="2">
    <source>
        <dbReference type="ARBA" id="ARBA00022801"/>
    </source>
</evidence>
<keyword evidence="2" id="KW-0378">Hydrolase</keyword>
<keyword evidence="1" id="KW-0479">Metal-binding</keyword>
<dbReference type="InterPro" id="IPR036971">
    <property type="entry name" value="PDEase_catalytic_dom_sf"/>
</dbReference>
<evidence type="ECO:0000313" key="5">
    <source>
        <dbReference type="EMBL" id="KAL3811550.1"/>
    </source>
</evidence>
<dbReference type="Pfam" id="PF00233">
    <property type="entry name" value="PDEase_I"/>
    <property type="match status" value="1"/>
</dbReference>
<dbReference type="Proteomes" id="UP001530377">
    <property type="component" value="Unassembled WGS sequence"/>
</dbReference>
<dbReference type="GO" id="GO:0016787">
    <property type="term" value="F:hydrolase activity"/>
    <property type="evidence" value="ECO:0007669"/>
    <property type="project" value="UniProtKB-KW"/>
</dbReference>
<protein>
    <recommendedName>
        <fullName evidence="4">PDEase domain-containing protein</fullName>
    </recommendedName>
</protein>
<evidence type="ECO:0000256" key="3">
    <source>
        <dbReference type="SAM" id="MobiDB-lite"/>
    </source>
</evidence>
<proteinExistence type="predicted"/>
<organism evidence="5 6">
    <name type="scientific">Cyclostephanos tholiformis</name>
    <dbReference type="NCBI Taxonomy" id="382380"/>
    <lineage>
        <taxon>Eukaryota</taxon>
        <taxon>Sar</taxon>
        <taxon>Stramenopiles</taxon>
        <taxon>Ochrophyta</taxon>
        <taxon>Bacillariophyta</taxon>
        <taxon>Coscinodiscophyceae</taxon>
        <taxon>Thalassiosirophycidae</taxon>
        <taxon>Stephanodiscales</taxon>
        <taxon>Stephanodiscaceae</taxon>
        <taxon>Cyclostephanos</taxon>
    </lineage>
</organism>
<feature type="domain" description="PDEase" evidence="4">
    <location>
        <begin position="257"/>
        <end position="347"/>
    </location>
</feature>
<evidence type="ECO:0000259" key="4">
    <source>
        <dbReference type="Pfam" id="PF00233"/>
    </source>
</evidence>
<comment type="caution">
    <text evidence="5">The sequence shown here is derived from an EMBL/GenBank/DDBJ whole genome shotgun (WGS) entry which is preliminary data.</text>
</comment>
<dbReference type="GO" id="GO:0046872">
    <property type="term" value="F:metal ion binding"/>
    <property type="evidence" value="ECO:0007669"/>
    <property type="project" value="UniProtKB-KW"/>
</dbReference>
<dbReference type="SUPFAM" id="SSF109604">
    <property type="entry name" value="HD-domain/PDEase-like"/>
    <property type="match status" value="1"/>
</dbReference>
<reference evidence="5 6" key="1">
    <citation type="submission" date="2024-10" db="EMBL/GenBank/DDBJ databases">
        <title>Updated reference genomes for cyclostephanoid diatoms.</title>
        <authorList>
            <person name="Roberts W.R."/>
            <person name="Alverson A.J."/>
        </authorList>
    </citation>
    <scope>NUCLEOTIDE SEQUENCE [LARGE SCALE GENOMIC DNA]</scope>
    <source>
        <strain evidence="5 6">AJA228-03</strain>
    </source>
</reference>
<feature type="region of interest" description="Disordered" evidence="3">
    <location>
        <begin position="86"/>
        <end position="118"/>
    </location>
</feature>
<feature type="region of interest" description="Disordered" evidence="3">
    <location>
        <begin position="1"/>
        <end position="23"/>
    </location>
</feature>
<gene>
    <name evidence="5" type="ORF">ACHAXA_000588</name>
</gene>
<evidence type="ECO:0000313" key="6">
    <source>
        <dbReference type="Proteomes" id="UP001530377"/>
    </source>
</evidence>
<dbReference type="InterPro" id="IPR002073">
    <property type="entry name" value="PDEase_catalytic_dom"/>
</dbReference>
<dbReference type="PANTHER" id="PTHR11347">
    <property type="entry name" value="CYCLIC NUCLEOTIDE PHOSPHODIESTERASE"/>
    <property type="match status" value="1"/>
</dbReference>
<sequence length="562" mass="63851">MSLSDPENVYAGLPPITMDTIPTDKERQITDQSWDNVSARQPPGSHENEPTVDTLISFVSTILERRLVDVVRYRMELRLAIERRRLSSDVSSQGESNDEEFGLASEGGRSTGGDLPPSQAPVLLTSICRHQLRAYVRRIASMYRDNRYHGLEHATHVTMSADKLLEMIHKGSVELTEDVDDTEINELSVHEPHNLIIANRKRPLDDSSQSTMGKNNGFTLSMDSTRNSTDDFFGRCHRPKRSKLQQSCEQRIHPDLFSKFAVTFAAFIHDVDHQGVPNTRLVLENDPIVEQHGSLSVAEKHSINVAFRALSESEFDVFRSVIFESRDDQYEMHRIVANMVLGTDIASPERAQSTRVRWGEAFNHPSPNSSLTIDIPSLGGKFHQSDVATVQASKPQLVPMQNISTTHQSKQPEWGSKKRSVRLNGGQTIEFLSECDDDDDDNDLRTTLQRSVLIETIINVADVAHAMQSWELFLFWNRRLYEELYDAFKMARSEIDPSNDWYENQLGFFKLYIIPLAGKMHECGVFGKIGCEWMKNAVSLRDRWIREGEEITKDMIASVKSI</sequence>